<evidence type="ECO:0000313" key="2">
    <source>
        <dbReference type="Proteomes" id="UP000237846"/>
    </source>
</evidence>
<name>A0A2T0QAX2_9ACTN</name>
<accession>A0A2T0QAX2</accession>
<dbReference type="AlphaFoldDB" id="A0A2T0QAX2"/>
<dbReference type="SUPFAM" id="SSF142906">
    <property type="entry name" value="YjbR-like"/>
    <property type="match status" value="1"/>
</dbReference>
<dbReference type="Pfam" id="PF04237">
    <property type="entry name" value="YjbR"/>
    <property type="match status" value="1"/>
</dbReference>
<gene>
    <name evidence="1" type="ORF">CLV72_102626</name>
</gene>
<dbReference type="EMBL" id="PVZC01000002">
    <property type="protein sequence ID" value="PRY00993.1"/>
    <property type="molecule type" value="Genomic_DNA"/>
</dbReference>
<proteinExistence type="predicted"/>
<dbReference type="Proteomes" id="UP000237846">
    <property type="component" value="Unassembled WGS sequence"/>
</dbReference>
<dbReference type="InterPro" id="IPR038056">
    <property type="entry name" value="YjbR-like_sf"/>
</dbReference>
<evidence type="ECO:0008006" key="3">
    <source>
        <dbReference type="Google" id="ProtNLM"/>
    </source>
</evidence>
<dbReference type="InterPro" id="IPR058532">
    <property type="entry name" value="YjbR/MT2646/Rv2570-like"/>
</dbReference>
<comment type="caution">
    <text evidence="1">The sequence shown here is derived from an EMBL/GenBank/DDBJ whole genome shotgun (WGS) entry which is preliminary data.</text>
</comment>
<dbReference type="RefSeq" id="WP_106243364.1">
    <property type="nucleotide sequence ID" value="NZ_PVZC01000002.1"/>
</dbReference>
<keyword evidence="2" id="KW-1185">Reference proteome</keyword>
<dbReference type="OrthoDB" id="7950977at2"/>
<sequence length="113" mass="13012">MAADFELVRAVARELPGAEEGTSYGTPAFRVRGRGFVRMHDDGERLVVRTTMEERDLLHGHDPETFTVPEHYRAYPYVVVVLERADPDELRDLVVEAWRLRAPKRLRESYDAG</sequence>
<protein>
    <recommendedName>
        <fullName evidence="3">MmcQ/YjbR family DNA-binding protein</fullName>
    </recommendedName>
</protein>
<evidence type="ECO:0000313" key="1">
    <source>
        <dbReference type="EMBL" id="PRY00993.1"/>
    </source>
</evidence>
<organism evidence="1 2">
    <name type="scientific">Allonocardiopsis opalescens</name>
    <dbReference type="NCBI Taxonomy" id="1144618"/>
    <lineage>
        <taxon>Bacteria</taxon>
        <taxon>Bacillati</taxon>
        <taxon>Actinomycetota</taxon>
        <taxon>Actinomycetes</taxon>
        <taxon>Streptosporangiales</taxon>
        <taxon>Allonocardiopsis</taxon>
    </lineage>
</organism>
<reference evidence="1 2" key="1">
    <citation type="submission" date="2018-03" db="EMBL/GenBank/DDBJ databases">
        <title>Genomic Encyclopedia of Archaeal and Bacterial Type Strains, Phase II (KMG-II): from individual species to whole genera.</title>
        <authorList>
            <person name="Goeker M."/>
        </authorList>
    </citation>
    <scope>NUCLEOTIDE SEQUENCE [LARGE SCALE GENOMIC DNA]</scope>
    <source>
        <strain evidence="1 2">DSM 45601</strain>
    </source>
</reference>
<dbReference type="Gene3D" id="3.90.1150.30">
    <property type="match status" value="1"/>
</dbReference>